<feature type="domain" description="AB hydrolase-1" evidence="1">
    <location>
        <begin position="33"/>
        <end position="300"/>
    </location>
</feature>
<accession>A0A4S4LAA5</accession>
<dbReference type="Pfam" id="PF12697">
    <property type="entry name" value="Abhydrolase_6"/>
    <property type="match status" value="1"/>
</dbReference>
<dbReference type="InterPro" id="IPR050266">
    <property type="entry name" value="AB_hydrolase_sf"/>
</dbReference>
<dbReference type="InterPro" id="IPR000073">
    <property type="entry name" value="AB_hydrolase_1"/>
</dbReference>
<keyword evidence="3" id="KW-1185">Reference proteome</keyword>
<dbReference type="SUPFAM" id="SSF53474">
    <property type="entry name" value="alpha/beta-Hydrolases"/>
    <property type="match status" value="1"/>
</dbReference>
<reference evidence="2 3" key="1">
    <citation type="submission" date="2019-02" db="EMBL/GenBank/DDBJ databases">
        <title>Genome sequencing of the rare red list fungi Phellinidium pouzarii.</title>
        <authorList>
            <person name="Buettner E."/>
            <person name="Kellner H."/>
        </authorList>
    </citation>
    <scope>NUCLEOTIDE SEQUENCE [LARGE SCALE GENOMIC DNA]</scope>
    <source>
        <strain evidence="2 3">DSM 108285</strain>
    </source>
</reference>
<protein>
    <recommendedName>
        <fullName evidence="1">AB hydrolase-1 domain-containing protein</fullName>
    </recommendedName>
</protein>
<sequence>MQGATDTVQKFVISADGTRIYADAVGSSSNPALVFAHGFTASSVAYNGLFSNPDYSKNFYLIRYDVRGHGRTGKPNDAEGYLSHKYAEDFAAVLKAFDAKKPIFIGWSMGATIIADIIAHLPSDTLIGAVCLAGAPCNGPIIQAANSETFMNLGFFSVSTVEAAYRADVVVTRLVLIRNRNPDADFVEKTIKANETGDDFRDDNPYVSWETRCAILGMAGHIFPTQRRLVVTRKQDPTKLFELGAKGFPLLAVYGTEDGLVSGDKIVEGIQPHFTNLQVKNVEGASHSPFLDDPDEVMEAIFGFAKKIMST</sequence>
<comment type="caution">
    <text evidence="2">The sequence shown here is derived from an EMBL/GenBank/DDBJ whole genome shotgun (WGS) entry which is preliminary data.</text>
</comment>
<dbReference type="PANTHER" id="PTHR43798:SF33">
    <property type="entry name" value="HYDROLASE, PUTATIVE (AFU_ORTHOLOGUE AFUA_2G14860)-RELATED"/>
    <property type="match status" value="1"/>
</dbReference>
<organism evidence="2 3">
    <name type="scientific">Phellinidium pouzarii</name>
    <dbReference type="NCBI Taxonomy" id="167371"/>
    <lineage>
        <taxon>Eukaryota</taxon>
        <taxon>Fungi</taxon>
        <taxon>Dikarya</taxon>
        <taxon>Basidiomycota</taxon>
        <taxon>Agaricomycotina</taxon>
        <taxon>Agaricomycetes</taxon>
        <taxon>Hymenochaetales</taxon>
        <taxon>Hymenochaetaceae</taxon>
        <taxon>Phellinidium</taxon>
    </lineage>
</organism>
<dbReference type="GO" id="GO:0016020">
    <property type="term" value="C:membrane"/>
    <property type="evidence" value="ECO:0007669"/>
    <property type="project" value="TreeGrafter"/>
</dbReference>
<dbReference type="Proteomes" id="UP000308199">
    <property type="component" value="Unassembled WGS sequence"/>
</dbReference>
<proteinExistence type="predicted"/>
<name>A0A4S4LAA5_9AGAM</name>
<evidence type="ECO:0000313" key="2">
    <source>
        <dbReference type="EMBL" id="THH07991.1"/>
    </source>
</evidence>
<evidence type="ECO:0000313" key="3">
    <source>
        <dbReference type="Proteomes" id="UP000308199"/>
    </source>
</evidence>
<dbReference type="EMBL" id="SGPK01000118">
    <property type="protein sequence ID" value="THH07991.1"/>
    <property type="molecule type" value="Genomic_DNA"/>
</dbReference>
<evidence type="ECO:0000259" key="1">
    <source>
        <dbReference type="Pfam" id="PF12697"/>
    </source>
</evidence>
<dbReference type="AlphaFoldDB" id="A0A4S4LAA5"/>
<gene>
    <name evidence="2" type="ORF">EW145_g3019</name>
</gene>
<dbReference type="OrthoDB" id="408373at2759"/>
<dbReference type="InterPro" id="IPR029058">
    <property type="entry name" value="AB_hydrolase_fold"/>
</dbReference>
<dbReference type="Gene3D" id="3.40.50.1820">
    <property type="entry name" value="alpha/beta hydrolase"/>
    <property type="match status" value="1"/>
</dbReference>
<dbReference type="PANTHER" id="PTHR43798">
    <property type="entry name" value="MONOACYLGLYCEROL LIPASE"/>
    <property type="match status" value="1"/>
</dbReference>